<organism evidence="2">
    <name type="scientific">Spodoptera frugiperda</name>
    <name type="common">Fall armyworm</name>
    <dbReference type="NCBI Taxonomy" id="7108"/>
    <lineage>
        <taxon>Eukaryota</taxon>
        <taxon>Metazoa</taxon>
        <taxon>Ecdysozoa</taxon>
        <taxon>Arthropoda</taxon>
        <taxon>Hexapoda</taxon>
        <taxon>Insecta</taxon>
        <taxon>Pterygota</taxon>
        <taxon>Neoptera</taxon>
        <taxon>Endopterygota</taxon>
        <taxon>Lepidoptera</taxon>
        <taxon>Glossata</taxon>
        <taxon>Ditrysia</taxon>
        <taxon>Noctuoidea</taxon>
        <taxon>Noctuidae</taxon>
        <taxon>Amphipyrinae</taxon>
        <taxon>Spodoptera</taxon>
    </lineage>
</organism>
<feature type="region of interest" description="Disordered" evidence="1">
    <location>
        <begin position="1"/>
        <end position="28"/>
    </location>
</feature>
<dbReference type="EMBL" id="ODYU01005421">
    <property type="protein sequence ID" value="SOQ46249.1"/>
    <property type="molecule type" value="Genomic_DNA"/>
</dbReference>
<reference evidence="2" key="1">
    <citation type="submission" date="2016-07" db="EMBL/GenBank/DDBJ databases">
        <authorList>
            <person name="Bretaudeau A."/>
        </authorList>
    </citation>
    <scope>NUCLEOTIDE SEQUENCE</scope>
    <source>
        <strain evidence="2">Rice</strain>
        <tissue evidence="2">Whole body</tissue>
    </source>
</reference>
<accession>A0A2H1VZI4</accession>
<gene>
    <name evidence="2" type="ORF">SFRICE_031225</name>
</gene>
<sequence length="102" mass="11322">MGMRKIGKGGNWASGNLTHTTKHNASDVSRQFSVRPWYHSGRAGPFEPKHGSPTLEKLFQVSCVVGAFTNMQVHIYLIHRLETTIYGLHKELLLAGNETATC</sequence>
<protein>
    <submittedName>
        <fullName evidence="2">SFRICE_031225</fullName>
    </submittedName>
</protein>
<dbReference type="AlphaFoldDB" id="A0A2H1VZI4"/>
<evidence type="ECO:0000256" key="1">
    <source>
        <dbReference type="SAM" id="MobiDB-lite"/>
    </source>
</evidence>
<name>A0A2H1VZI4_SPOFR</name>
<proteinExistence type="predicted"/>
<evidence type="ECO:0000313" key="2">
    <source>
        <dbReference type="EMBL" id="SOQ46249.1"/>
    </source>
</evidence>